<dbReference type="AlphaFoldDB" id="A0A9N9DW54"/>
<gene>
    <name evidence="2" type="ORF">DEBURN_LOCUS11466</name>
</gene>
<evidence type="ECO:0000256" key="1">
    <source>
        <dbReference type="SAM" id="MobiDB-lite"/>
    </source>
</evidence>
<proteinExistence type="predicted"/>
<reference evidence="2" key="1">
    <citation type="submission" date="2021-06" db="EMBL/GenBank/DDBJ databases">
        <authorList>
            <person name="Kallberg Y."/>
            <person name="Tangrot J."/>
            <person name="Rosling A."/>
        </authorList>
    </citation>
    <scope>NUCLEOTIDE SEQUENCE</scope>
    <source>
        <strain evidence="2">AZ414A</strain>
    </source>
</reference>
<evidence type="ECO:0000313" key="3">
    <source>
        <dbReference type="Proteomes" id="UP000789706"/>
    </source>
</evidence>
<feature type="non-terminal residue" evidence="2">
    <location>
        <position position="95"/>
    </location>
</feature>
<protein>
    <submittedName>
        <fullName evidence="2">2876_t:CDS:1</fullName>
    </submittedName>
</protein>
<sequence>SISISLIEENNNKDSSDKNNPPRSDLSTDNITNMIKKILSDIEDKSEKSLLCNNKYRKRYYDNISPVFLTNRKVSKIKKYSKGSKSHYSIIDLGG</sequence>
<dbReference type="EMBL" id="CAJVPK010006539">
    <property type="protein sequence ID" value="CAG8651367.1"/>
    <property type="molecule type" value="Genomic_DNA"/>
</dbReference>
<accession>A0A9N9DW54</accession>
<evidence type="ECO:0000313" key="2">
    <source>
        <dbReference type="EMBL" id="CAG8651367.1"/>
    </source>
</evidence>
<comment type="caution">
    <text evidence="2">The sequence shown here is derived from an EMBL/GenBank/DDBJ whole genome shotgun (WGS) entry which is preliminary data.</text>
</comment>
<feature type="non-terminal residue" evidence="2">
    <location>
        <position position="1"/>
    </location>
</feature>
<organism evidence="2 3">
    <name type="scientific">Diversispora eburnea</name>
    <dbReference type="NCBI Taxonomy" id="1213867"/>
    <lineage>
        <taxon>Eukaryota</taxon>
        <taxon>Fungi</taxon>
        <taxon>Fungi incertae sedis</taxon>
        <taxon>Mucoromycota</taxon>
        <taxon>Glomeromycotina</taxon>
        <taxon>Glomeromycetes</taxon>
        <taxon>Diversisporales</taxon>
        <taxon>Diversisporaceae</taxon>
        <taxon>Diversispora</taxon>
    </lineage>
</organism>
<feature type="region of interest" description="Disordered" evidence="1">
    <location>
        <begin position="1"/>
        <end position="30"/>
    </location>
</feature>
<dbReference type="Proteomes" id="UP000789706">
    <property type="component" value="Unassembled WGS sequence"/>
</dbReference>
<keyword evidence="3" id="KW-1185">Reference proteome</keyword>
<name>A0A9N9DW54_9GLOM</name>